<dbReference type="Gene3D" id="3.40.50.300">
    <property type="entry name" value="P-loop containing nucleotide triphosphate hydrolases"/>
    <property type="match status" value="1"/>
</dbReference>
<accession>F2U3A1</accession>
<dbReference type="InParanoid" id="F2U3A1"/>
<evidence type="ECO:0008006" key="3">
    <source>
        <dbReference type="Google" id="ProtNLM"/>
    </source>
</evidence>
<gene>
    <name evidence="1" type="ORF">PTSG_02775</name>
</gene>
<keyword evidence="2" id="KW-1185">Reference proteome</keyword>
<sequence>MDEAVIALVGHSLAEKKAIAARLRLHSPLQLEIHSAPTLSAAPVASDAYIILLDLSQPAQIEDLQSSISASMLNKTLLVFYVPQQGSQVVEMDSILDLIDFDIPYTFVDFAAESSVRALVQRIESLVQVSTGACLGYSVALARSAIQQRTRATVATEHASMDTSAP</sequence>
<dbReference type="GeneID" id="16076864"/>
<organism evidence="2">
    <name type="scientific">Salpingoeca rosetta (strain ATCC 50818 / BSB-021)</name>
    <dbReference type="NCBI Taxonomy" id="946362"/>
    <lineage>
        <taxon>Eukaryota</taxon>
        <taxon>Choanoflagellata</taxon>
        <taxon>Craspedida</taxon>
        <taxon>Salpingoecidae</taxon>
        <taxon>Salpingoeca</taxon>
    </lineage>
</organism>
<evidence type="ECO:0000313" key="2">
    <source>
        <dbReference type="Proteomes" id="UP000007799"/>
    </source>
</evidence>
<proteinExistence type="predicted"/>
<dbReference type="KEGG" id="sre:PTSG_02775"/>
<dbReference type="AlphaFoldDB" id="F2U3A1"/>
<name>F2U3A1_SALR5</name>
<dbReference type="EMBL" id="GL832960">
    <property type="protein sequence ID" value="EGD82095.1"/>
    <property type="molecule type" value="Genomic_DNA"/>
</dbReference>
<reference evidence="1" key="1">
    <citation type="submission" date="2009-08" db="EMBL/GenBank/DDBJ databases">
        <title>Annotation of Salpingoeca rosetta.</title>
        <authorList>
            <consortium name="The Broad Institute Genome Sequencing Platform"/>
            <person name="Russ C."/>
            <person name="Cuomo C."/>
            <person name="Burger G."/>
            <person name="Gray M.W."/>
            <person name="Holland P.W.H."/>
            <person name="King N."/>
            <person name="Lang F.B.F."/>
            <person name="Roger A.J."/>
            <person name="Ruiz-Trillo I."/>
            <person name="Young S.K."/>
            <person name="Zeng Q."/>
            <person name="Gargeya S."/>
            <person name="Alvarado L."/>
            <person name="Berlin A."/>
            <person name="Chapman S.B."/>
            <person name="Chen Z."/>
            <person name="Freedman E."/>
            <person name="Gellesch M."/>
            <person name="Goldberg J."/>
            <person name="Griggs A."/>
            <person name="Gujja S."/>
            <person name="Heilman E."/>
            <person name="Heiman D."/>
            <person name="Howarth C."/>
            <person name="Mehta T."/>
            <person name="Neiman D."/>
            <person name="Pearson M."/>
            <person name="Roberts A."/>
            <person name="Saif S."/>
            <person name="Shea T."/>
            <person name="Shenoy N."/>
            <person name="Sisk P."/>
            <person name="Stolte C."/>
            <person name="Sykes S."/>
            <person name="White J."/>
            <person name="Yandava C."/>
            <person name="Haas B."/>
            <person name="Nusbaum C."/>
            <person name="Birren B."/>
        </authorList>
    </citation>
    <scope>NUCLEOTIDE SEQUENCE [LARGE SCALE GENOMIC DNA]</scope>
    <source>
        <strain evidence="1">ATCC 50818</strain>
    </source>
</reference>
<protein>
    <recommendedName>
        <fullName evidence="3">Centromere protein M</fullName>
    </recommendedName>
</protein>
<dbReference type="Proteomes" id="UP000007799">
    <property type="component" value="Unassembled WGS sequence"/>
</dbReference>
<dbReference type="InterPro" id="IPR027417">
    <property type="entry name" value="P-loop_NTPase"/>
</dbReference>
<dbReference type="RefSeq" id="XP_004996278.1">
    <property type="nucleotide sequence ID" value="XM_004996221.1"/>
</dbReference>
<evidence type="ECO:0000313" key="1">
    <source>
        <dbReference type="EMBL" id="EGD82095.1"/>
    </source>
</evidence>